<dbReference type="PANTHER" id="PTHR43053">
    <property type="entry name" value="GLYCOSIDASE FAMILY 31"/>
    <property type="match status" value="1"/>
</dbReference>
<evidence type="ECO:0000256" key="2">
    <source>
        <dbReference type="ARBA" id="ARBA00023295"/>
    </source>
</evidence>
<keyword evidence="5" id="KW-1185">Reference proteome</keyword>
<dbReference type="GO" id="GO:0004557">
    <property type="term" value="F:alpha-galactosidase activity"/>
    <property type="evidence" value="ECO:0007669"/>
    <property type="project" value="InterPro"/>
</dbReference>
<dbReference type="RefSeq" id="WP_130185043.1">
    <property type="nucleotide sequence ID" value="NZ_CP035913.1"/>
</dbReference>
<dbReference type="PANTHER" id="PTHR43053:SF3">
    <property type="entry name" value="ALPHA-GALACTOSIDASE C-RELATED"/>
    <property type="match status" value="1"/>
</dbReference>
<evidence type="ECO:0000256" key="3">
    <source>
        <dbReference type="SAM" id="SignalP"/>
    </source>
</evidence>
<keyword evidence="2" id="KW-0326">Glycosidase</keyword>
<reference evidence="4 5" key="1">
    <citation type="submission" date="2019-02" db="EMBL/GenBank/DDBJ databases">
        <title>Draft Genome Sequences of Six Type Strains of the Genus Massilia.</title>
        <authorList>
            <person name="Miess H."/>
            <person name="Frediansyhah A."/>
            <person name="Gross H."/>
        </authorList>
    </citation>
    <scope>NUCLEOTIDE SEQUENCE [LARGE SCALE GENOMIC DNA]</scope>
    <source>
        <strain evidence="4 5">DSM 17473</strain>
    </source>
</reference>
<dbReference type="InterPro" id="IPR002252">
    <property type="entry name" value="Glyco_hydro_36"/>
</dbReference>
<feature type="chain" id="PRO_5021017547" evidence="3">
    <location>
        <begin position="24"/>
        <end position="726"/>
    </location>
</feature>
<dbReference type="OrthoDB" id="3183911at2"/>
<proteinExistence type="predicted"/>
<dbReference type="InterPro" id="IPR006311">
    <property type="entry name" value="TAT_signal"/>
</dbReference>
<dbReference type="SUPFAM" id="SSF51445">
    <property type="entry name" value="(Trans)glycosidases"/>
    <property type="match status" value="1"/>
</dbReference>
<dbReference type="KEGG" id="plue:EWM63_01945"/>
<keyword evidence="3" id="KW-0732">Signal</keyword>
<dbReference type="EMBL" id="CP035913">
    <property type="protein sequence ID" value="QBE61906.1"/>
    <property type="molecule type" value="Genomic_DNA"/>
</dbReference>
<dbReference type="InterPro" id="IPR050985">
    <property type="entry name" value="Alpha-glycosidase_related"/>
</dbReference>
<feature type="signal peptide" evidence="3">
    <location>
        <begin position="1"/>
        <end position="23"/>
    </location>
</feature>
<gene>
    <name evidence="4" type="ORF">EWM63_01945</name>
</gene>
<dbReference type="AlphaFoldDB" id="A0A4P6KT55"/>
<dbReference type="CDD" id="cd14791">
    <property type="entry name" value="GH36"/>
    <property type="match status" value="1"/>
</dbReference>
<dbReference type="InterPro" id="IPR013785">
    <property type="entry name" value="Aldolase_TIM"/>
</dbReference>
<name>A0A4P6KT55_9BURK</name>
<sequence length="726" mass="80655">MTTDPTALPNPRRRLLAFAPALAALPWCAPSTAQEAPAYASWSATELLLDNGAVRRRIALPGPGTGLATVDYRGARAPSRFFAGHDGSKPRRSDEFRFLVDGKAVTSASGWRVKNIAAARDAHGGHGARIALDSVDGRLSVAVEYLLYPGLPLVRKRLAVTNRGRRRVRIESVEIERFEMEEYYPGTYGWIYSDYGRRKSLAPFLGTRQDCLMALHNPDWQEGIVLGNEAPGVLKHMAAFYDSRALVAGLTPAGQPYAFRRHLAPGRSWESPQVFSIVYANARTFETILNSVVPDFVRRHLGSRLAANPHRPGFVYNTWEPFQTDINEALLLELVDAAADAGAQEFVIDDGWQDVNGDWGVDRARFPRGLGPVIERIRQRGMKPGLWVSVGSADKHSRVFRAHPDWFVENRAGQLTNLHLESWAGDKLTACFTTGWRDYIGGVLARLVREHGLVYLKLDFAVVTSSYVFDLKRNGCHARKHSHADQPESLALNHQAMWDLFDGLHRQFPQLFIDCTFEAMGGMQLIDYAMLRHAEGNWLSNFNEADAANDLRIRQMAWWRAPAMPAAALVIGNARLEDGGVETHLQSLAGTLPMLLGDPRKMDAARKALCRRYSAWFSALHQRSGYMDYRQDLPGFGEPQEGRWDGFQRINTDSGAGGMVGVFRHGAPDAAVTARVGHLQARATYLVLDMEGREVARASGAQLGSQGFAVRIDEDHGGRLLEVRRL</sequence>
<dbReference type="Proteomes" id="UP000290637">
    <property type="component" value="Chromosome"/>
</dbReference>
<dbReference type="GO" id="GO:0016052">
    <property type="term" value="P:carbohydrate catabolic process"/>
    <property type="evidence" value="ECO:0007669"/>
    <property type="project" value="InterPro"/>
</dbReference>
<evidence type="ECO:0000256" key="1">
    <source>
        <dbReference type="ARBA" id="ARBA00022801"/>
    </source>
</evidence>
<dbReference type="PROSITE" id="PS51318">
    <property type="entry name" value="TAT"/>
    <property type="match status" value="1"/>
</dbReference>
<dbReference type="Gene3D" id="3.20.20.70">
    <property type="entry name" value="Aldolase class I"/>
    <property type="match status" value="1"/>
</dbReference>
<evidence type="ECO:0000313" key="5">
    <source>
        <dbReference type="Proteomes" id="UP000290637"/>
    </source>
</evidence>
<dbReference type="InterPro" id="IPR017853">
    <property type="entry name" value="GH"/>
</dbReference>
<organism evidence="4 5">
    <name type="scientific">Pseudoduganella lutea</name>
    <dbReference type="NCBI Taxonomy" id="321985"/>
    <lineage>
        <taxon>Bacteria</taxon>
        <taxon>Pseudomonadati</taxon>
        <taxon>Pseudomonadota</taxon>
        <taxon>Betaproteobacteria</taxon>
        <taxon>Burkholderiales</taxon>
        <taxon>Oxalobacteraceae</taxon>
        <taxon>Telluria group</taxon>
        <taxon>Pseudoduganella</taxon>
    </lineage>
</organism>
<evidence type="ECO:0000313" key="4">
    <source>
        <dbReference type="EMBL" id="QBE61906.1"/>
    </source>
</evidence>
<protein>
    <submittedName>
        <fullName evidence="4">Alpha-galactosidase</fullName>
    </submittedName>
</protein>
<keyword evidence="1" id="KW-0378">Hydrolase</keyword>
<dbReference type="Pfam" id="PF02065">
    <property type="entry name" value="Melibiase"/>
    <property type="match status" value="1"/>
</dbReference>
<accession>A0A4P6KT55</accession>